<evidence type="ECO:0000313" key="3">
    <source>
        <dbReference type="EMBL" id="PCD21214.1"/>
    </source>
</evidence>
<dbReference type="AlphaFoldDB" id="A0A2H3G234"/>
<dbReference type="CDD" id="cd09276">
    <property type="entry name" value="Rnase_HI_RT_non_LTR"/>
    <property type="match status" value="1"/>
</dbReference>
<proteinExistence type="predicted"/>
<dbReference type="GO" id="GO:0003676">
    <property type="term" value="F:nucleic acid binding"/>
    <property type="evidence" value="ECO:0007669"/>
    <property type="project" value="InterPro"/>
</dbReference>
<dbReference type="PANTHER" id="PTHR33481:SF1">
    <property type="entry name" value="ENDONUCLEASE_EXONUCLEASE_PHOSPHATASE DOMAIN-CONTAINING PROTEIN-RELATED"/>
    <property type="match status" value="1"/>
</dbReference>
<sequence length="875" mass="96865">MASFSTSPPAAPEPFDLGIHTPANLNRGARAALLQNSPATVNGTIGVLPVPRQMAQTPSSPLIAATAAAATEEAARANSPSTSEQQPISIIESANDLAREHAEEYNAKLMVFQTFCAKFEEAAQQFATGPQRRFARQLADSFLGIWKRELSGSGPTTPKPSYSSVAAISLPAAHPTIAPLRQDLRVFIRLEAGAPARAHSGYAIRTLIREKLGAASDKIRQVFQVRSGWAVLAADSATRDFLVEKQAEWAAELKPIAVETNKEWFTYVVSDVPTRLSDFYGNEVDSDSVVSDEIEIQTGLKPIDIRPFQTRDILWLTINDLTIVNFYRQNDERDALDTLFQWSVPERCLVAGDFNARHRSWQTGQTTNRGQEIAGWVSENDLSLLNTLDIPTNPYGNTIDLAFTNLPLAEAIVEDHLATSSDHFTLSLTFPDVRSTPVQPGKIRVTTEDELKRFVEIVELGVIGIPLTDSTPEELDELASSLVSLLTSAAKASGRPARKGGRPAPWWTEECADAAAAFRAIRRSYLLGFNQDVQIAKRGFHRVVRRAKRRYWRNLIDGFSSSSDVFKAVRWLKSPRAFQPPPLQVDNVVYESQIDKANALRQATLERRTAQDDITNPWMPLTPLRHDDVEKHPESALRWLGIWLDSRLSFRVHVEKWAAKAKAVAYHLRGFTNTIHGPLPSAVRSAVRACVEPVLLHGSEAWYPGRSRPRWNQPTKDLPSKSVFRTRLRRTDELLASCTRPKLVQRYFHKEQIPPLQIASKEKSADAFIRWVESLDLLTLVVYSDGSLSSEEVASYGFTIYQNNVPIFDGSGRLGPAEVFDAEATGALEGLKAALNLRDAATQNIFICLDNLAAATCLRGTPSDSSQDKLDAMGD</sequence>
<dbReference type="EMBL" id="MABQ02000014">
    <property type="protein sequence ID" value="PCD21214.1"/>
    <property type="molecule type" value="Genomic_DNA"/>
</dbReference>
<dbReference type="SUPFAM" id="SSF53098">
    <property type="entry name" value="Ribonuclease H-like"/>
    <property type="match status" value="1"/>
</dbReference>
<dbReference type="PANTHER" id="PTHR33481">
    <property type="entry name" value="REVERSE TRANSCRIPTASE"/>
    <property type="match status" value="1"/>
</dbReference>
<dbReference type="Gene3D" id="3.60.10.10">
    <property type="entry name" value="Endonuclease/exonuclease/phosphatase"/>
    <property type="match status" value="1"/>
</dbReference>
<gene>
    <name evidence="3" type="ORF">AU210_016640</name>
</gene>
<protein>
    <recommendedName>
        <fullName evidence="2">Endonuclease/exonuclease/phosphatase domain-containing protein</fullName>
    </recommendedName>
</protein>
<dbReference type="GO" id="GO:0003824">
    <property type="term" value="F:catalytic activity"/>
    <property type="evidence" value="ECO:0007669"/>
    <property type="project" value="InterPro"/>
</dbReference>
<comment type="caution">
    <text evidence="3">The sequence shown here is derived from an EMBL/GenBank/DDBJ whole genome shotgun (WGS) entry which is preliminary data.</text>
</comment>
<dbReference type="STRING" id="327505.A0A2H3G234"/>
<reference evidence="3 4" key="1">
    <citation type="journal article" date="2016" name="Environ. Microbiol.">
        <title>Effector profiles distinguish formae speciales of Fusarium oxysporum.</title>
        <authorList>
            <person name="van Dam P."/>
            <person name="Fokkens L."/>
            <person name="Schmidt S.M."/>
            <person name="Linmans J.H."/>
            <person name="Kistler H.C."/>
            <person name="Ma L.J."/>
            <person name="Rep M."/>
        </authorList>
    </citation>
    <scope>NUCLEOTIDE SEQUENCE [LARGE SCALE GENOMIC DNA]</scope>
    <source>
        <strain evidence="3 4">Forc016</strain>
    </source>
</reference>
<dbReference type="InterPro" id="IPR005135">
    <property type="entry name" value="Endo/exonuclease/phosphatase"/>
</dbReference>
<dbReference type="InterPro" id="IPR036397">
    <property type="entry name" value="RNaseH_sf"/>
</dbReference>
<accession>A0A2H3G234</accession>
<evidence type="ECO:0000259" key="2">
    <source>
        <dbReference type="Pfam" id="PF14529"/>
    </source>
</evidence>
<reference evidence="3 4" key="2">
    <citation type="journal article" date="2017" name="Sci. Rep.">
        <title>A mobile pathogenicity chromosome in Fusarium oxysporum for infection of multiple cucurbit species.</title>
        <authorList>
            <person name="van Dam P."/>
            <person name="Fokkens L."/>
            <person name="Ayukawa Y."/>
            <person name="van der Gragt M."/>
            <person name="Ter Horst A."/>
            <person name="Brankovics B."/>
            <person name="Houterman P.M."/>
            <person name="Arie T."/>
            <person name="Rep M."/>
        </authorList>
    </citation>
    <scope>NUCLEOTIDE SEQUENCE [LARGE SCALE GENOMIC DNA]</scope>
    <source>
        <strain evidence="3 4">Forc016</strain>
    </source>
</reference>
<name>A0A2H3G234_FUSOX</name>
<dbReference type="Pfam" id="PF14529">
    <property type="entry name" value="Exo_endo_phos_2"/>
    <property type="match status" value="1"/>
</dbReference>
<dbReference type="InterPro" id="IPR012337">
    <property type="entry name" value="RNaseH-like_sf"/>
</dbReference>
<feature type="region of interest" description="Disordered" evidence="1">
    <location>
        <begin position="1"/>
        <end position="21"/>
    </location>
</feature>
<evidence type="ECO:0000313" key="4">
    <source>
        <dbReference type="Proteomes" id="UP000219602"/>
    </source>
</evidence>
<dbReference type="SUPFAM" id="SSF56219">
    <property type="entry name" value="DNase I-like"/>
    <property type="match status" value="1"/>
</dbReference>
<dbReference type="Proteomes" id="UP000219602">
    <property type="component" value="Unassembled WGS sequence"/>
</dbReference>
<evidence type="ECO:0000256" key="1">
    <source>
        <dbReference type="SAM" id="MobiDB-lite"/>
    </source>
</evidence>
<dbReference type="InterPro" id="IPR036691">
    <property type="entry name" value="Endo/exonu/phosph_ase_sf"/>
</dbReference>
<organism evidence="3 4">
    <name type="scientific">Fusarium oxysporum f. sp. radicis-cucumerinum</name>
    <dbReference type="NCBI Taxonomy" id="327505"/>
    <lineage>
        <taxon>Eukaryota</taxon>
        <taxon>Fungi</taxon>
        <taxon>Dikarya</taxon>
        <taxon>Ascomycota</taxon>
        <taxon>Pezizomycotina</taxon>
        <taxon>Sordariomycetes</taxon>
        <taxon>Hypocreomycetidae</taxon>
        <taxon>Hypocreales</taxon>
        <taxon>Nectriaceae</taxon>
        <taxon>Fusarium</taxon>
        <taxon>Fusarium oxysporum species complex</taxon>
    </lineage>
</organism>
<feature type="domain" description="Endonuclease/exonuclease/phosphatase" evidence="2">
    <location>
        <begin position="322"/>
        <end position="424"/>
    </location>
</feature>
<dbReference type="Gene3D" id="3.30.420.10">
    <property type="entry name" value="Ribonuclease H-like superfamily/Ribonuclease H"/>
    <property type="match status" value="1"/>
</dbReference>